<comment type="cofactor">
    <cofactor evidence="1">
        <name>FAD</name>
        <dbReference type="ChEBI" id="CHEBI:57692"/>
    </cofactor>
</comment>
<dbReference type="GO" id="GO:0005737">
    <property type="term" value="C:cytoplasm"/>
    <property type="evidence" value="ECO:0007669"/>
    <property type="project" value="TreeGrafter"/>
</dbReference>
<reference evidence="8" key="1">
    <citation type="submission" date="2022-11" db="UniProtKB">
        <authorList>
            <consortium name="WormBaseParasite"/>
        </authorList>
    </citation>
    <scope>IDENTIFICATION</scope>
</reference>
<sequence>MVPKIAIVGQGVIGTSSALAILERFPDVQITLFGDRPFEKTCSFGPAGLFRLDKYEYKNWAKTTFERLGKIEKENSPEETGVKLLSGHIQSDIKENLETQERNYGDIVYNFRWLSEREIKTLFVEPSKYCIHYTAYASEGRKYVPWLRQQCLKYGANFITRQISSLDDLAQENFNIIINCAGLDAGKVAGDDDSVYPVRGVGFELDAPWHKHFNYRDFSTFTIPMNGSVLMGSVKQPKRYELEITEEDRKDIWERYLKLHPTIKNAKIISEWCGLRPDRPTIRLEHKSVQTSSGQKYHLIHNYGHGGNGFTLETTS</sequence>
<keyword evidence="3" id="KW-0285">Flavoprotein</keyword>
<dbReference type="InterPro" id="IPR006076">
    <property type="entry name" value="FAD-dep_OxRdtase"/>
</dbReference>
<accession>A0A914CYT7</accession>
<evidence type="ECO:0000256" key="5">
    <source>
        <dbReference type="ARBA" id="ARBA00023002"/>
    </source>
</evidence>
<evidence type="ECO:0000313" key="7">
    <source>
        <dbReference type="Proteomes" id="UP000887540"/>
    </source>
</evidence>
<keyword evidence="4" id="KW-0274">FAD</keyword>
<evidence type="ECO:0000256" key="1">
    <source>
        <dbReference type="ARBA" id="ARBA00001974"/>
    </source>
</evidence>
<feature type="domain" description="FAD dependent oxidoreductase" evidence="6">
    <location>
        <begin position="4"/>
        <end position="312"/>
    </location>
</feature>
<organism evidence="7 8">
    <name type="scientific">Acrobeloides nanus</name>
    <dbReference type="NCBI Taxonomy" id="290746"/>
    <lineage>
        <taxon>Eukaryota</taxon>
        <taxon>Metazoa</taxon>
        <taxon>Ecdysozoa</taxon>
        <taxon>Nematoda</taxon>
        <taxon>Chromadorea</taxon>
        <taxon>Rhabditida</taxon>
        <taxon>Tylenchina</taxon>
        <taxon>Cephalobomorpha</taxon>
        <taxon>Cephaloboidea</taxon>
        <taxon>Cephalobidae</taxon>
        <taxon>Acrobeloides</taxon>
    </lineage>
</organism>
<protein>
    <submittedName>
        <fullName evidence="8">FAD dependent oxidoreductase domain-containing protein</fullName>
    </submittedName>
</protein>
<dbReference type="InterPro" id="IPR023209">
    <property type="entry name" value="DAO"/>
</dbReference>
<name>A0A914CYT7_9BILA</name>
<dbReference type="WBParaSite" id="ACRNAN_scaffold1542.g23666.t1">
    <property type="protein sequence ID" value="ACRNAN_scaffold1542.g23666.t1"/>
    <property type="gene ID" value="ACRNAN_scaffold1542.g23666"/>
</dbReference>
<evidence type="ECO:0000313" key="8">
    <source>
        <dbReference type="WBParaSite" id="ACRNAN_scaffold1542.g23666.t1"/>
    </source>
</evidence>
<dbReference type="Proteomes" id="UP000887540">
    <property type="component" value="Unplaced"/>
</dbReference>
<keyword evidence="5" id="KW-0560">Oxidoreductase</keyword>
<dbReference type="GO" id="GO:0019478">
    <property type="term" value="P:D-amino acid catabolic process"/>
    <property type="evidence" value="ECO:0007669"/>
    <property type="project" value="TreeGrafter"/>
</dbReference>
<comment type="similarity">
    <text evidence="2">Belongs to the DAMOX/DASOX family.</text>
</comment>
<dbReference type="AlphaFoldDB" id="A0A914CYT7"/>
<dbReference type="SUPFAM" id="SSF51971">
    <property type="entry name" value="Nucleotide-binding domain"/>
    <property type="match status" value="1"/>
</dbReference>
<dbReference type="Pfam" id="PF01266">
    <property type="entry name" value="DAO"/>
    <property type="match status" value="1"/>
</dbReference>
<dbReference type="GO" id="GO:0003884">
    <property type="term" value="F:D-amino-acid oxidase activity"/>
    <property type="evidence" value="ECO:0007669"/>
    <property type="project" value="InterPro"/>
</dbReference>
<keyword evidence="7" id="KW-1185">Reference proteome</keyword>
<evidence type="ECO:0000256" key="4">
    <source>
        <dbReference type="ARBA" id="ARBA00022827"/>
    </source>
</evidence>
<evidence type="ECO:0000256" key="2">
    <source>
        <dbReference type="ARBA" id="ARBA00006730"/>
    </source>
</evidence>
<dbReference type="PANTHER" id="PTHR11530">
    <property type="entry name" value="D-AMINO ACID OXIDASE"/>
    <property type="match status" value="1"/>
</dbReference>
<proteinExistence type="inferred from homology"/>
<dbReference type="Gene3D" id="3.40.50.720">
    <property type="entry name" value="NAD(P)-binding Rossmann-like Domain"/>
    <property type="match status" value="1"/>
</dbReference>
<dbReference type="SUPFAM" id="SSF54373">
    <property type="entry name" value="FAD-linked reductases, C-terminal domain"/>
    <property type="match status" value="1"/>
</dbReference>
<dbReference type="PANTHER" id="PTHR11530:SF28">
    <property type="entry name" value="D-ASPARTATE OXIDASE 1"/>
    <property type="match status" value="1"/>
</dbReference>
<evidence type="ECO:0000259" key="6">
    <source>
        <dbReference type="Pfam" id="PF01266"/>
    </source>
</evidence>
<dbReference type="Gene3D" id="3.30.9.10">
    <property type="entry name" value="D-Amino Acid Oxidase, subunit A, domain 2"/>
    <property type="match status" value="1"/>
</dbReference>
<dbReference type="GO" id="GO:0071949">
    <property type="term" value="F:FAD binding"/>
    <property type="evidence" value="ECO:0007669"/>
    <property type="project" value="InterPro"/>
</dbReference>
<evidence type="ECO:0000256" key="3">
    <source>
        <dbReference type="ARBA" id="ARBA00022630"/>
    </source>
</evidence>